<dbReference type="PANTHER" id="PTHR46401">
    <property type="entry name" value="GLYCOSYLTRANSFERASE WBBK-RELATED"/>
    <property type="match status" value="1"/>
</dbReference>
<dbReference type="InterPro" id="IPR001296">
    <property type="entry name" value="Glyco_trans_1"/>
</dbReference>
<accession>A0A068FS45</accession>
<dbReference type="AlphaFoldDB" id="A0A068FS45"/>
<reference evidence="4" key="1">
    <citation type="submission" date="2013-05" db="EMBL/GenBank/DDBJ databases">
        <title>The molecular structure and virulence studies of novel O-antigen from Aeromonas hydrophila isolate of epidemic outbreaks in channel catfish.</title>
        <authorList>
            <person name="Hossain M.J."/>
            <person name="Sun D."/>
            <person name="Thurlow C."/>
            <person name="Azadi P."/>
            <person name="Terhune J.S."/>
            <person name="Liles M.R."/>
        </authorList>
    </citation>
    <scope>NUCLEOTIDE SEQUENCE</scope>
    <source>
        <strain evidence="4">GA97-22</strain>
    </source>
</reference>
<dbReference type="Pfam" id="PF00534">
    <property type="entry name" value="Glycos_transf_1"/>
    <property type="match status" value="1"/>
</dbReference>
<dbReference type="SUPFAM" id="SSF53756">
    <property type="entry name" value="UDP-Glycosyltransferase/glycogen phosphorylase"/>
    <property type="match status" value="1"/>
</dbReference>
<organism evidence="4">
    <name type="scientific">Aeromonas bestiarum</name>
    <dbReference type="NCBI Taxonomy" id="105751"/>
    <lineage>
        <taxon>Bacteria</taxon>
        <taxon>Pseudomonadati</taxon>
        <taxon>Pseudomonadota</taxon>
        <taxon>Gammaproteobacteria</taxon>
        <taxon>Aeromonadales</taxon>
        <taxon>Aeromonadaceae</taxon>
        <taxon>Aeromonas</taxon>
    </lineage>
</organism>
<evidence type="ECO:0000256" key="1">
    <source>
        <dbReference type="ARBA" id="ARBA00022679"/>
    </source>
</evidence>
<evidence type="ECO:0000259" key="2">
    <source>
        <dbReference type="Pfam" id="PF00534"/>
    </source>
</evidence>
<feature type="domain" description="Glycosyltransferase subfamily 4-like N-terminal" evidence="3">
    <location>
        <begin position="54"/>
        <end position="153"/>
    </location>
</feature>
<dbReference type="CDD" id="cd03809">
    <property type="entry name" value="GT4_MtfB-like"/>
    <property type="match status" value="1"/>
</dbReference>
<dbReference type="Pfam" id="PF13439">
    <property type="entry name" value="Glyco_transf_4"/>
    <property type="match status" value="1"/>
</dbReference>
<dbReference type="RefSeq" id="WP_103471167.1">
    <property type="nucleotide sequence ID" value="NZ_PPUX01000002.1"/>
</dbReference>
<dbReference type="GO" id="GO:0009103">
    <property type="term" value="P:lipopolysaccharide biosynthetic process"/>
    <property type="evidence" value="ECO:0007669"/>
    <property type="project" value="TreeGrafter"/>
</dbReference>
<gene>
    <name evidence="4" type="primary">wbxN</name>
</gene>
<dbReference type="EMBL" id="KC999967">
    <property type="protein sequence ID" value="AID70967.1"/>
    <property type="molecule type" value="Genomic_DNA"/>
</dbReference>
<dbReference type="GO" id="GO:0016757">
    <property type="term" value="F:glycosyltransferase activity"/>
    <property type="evidence" value="ECO:0007669"/>
    <property type="project" value="InterPro"/>
</dbReference>
<dbReference type="InterPro" id="IPR028098">
    <property type="entry name" value="Glyco_trans_4-like_N"/>
</dbReference>
<evidence type="ECO:0000259" key="3">
    <source>
        <dbReference type="Pfam" id="PF13439"/>
    </source>
</evidence>
<name>A0A068FS45_9GAMM</name>
<dbReference type="Gene3D" id="3.40.50.2000">
    <property type="entry name" value="Glycogen Phosphorylase B"/>
    <property type="match status" value="2"/>
</dbReference>
<evidence type="ECO:0000313" key="4">
    <source>
        <dbReference type="EMBL" id="AID70967.1"/>
    </source>
</evidence>
<proteinExistence type="predicted"/>
<feature type="domain" description="Glycosyl transferase family 1" evidence="2">
    <location>
        <begin position="160"/>
        <end position="301"/>
    </location>
</feature>
<protein>
    <submittedName>
        <fullName evidence="4">Glycosyl transferase, group 1 family protein</fullName>
    </submittedName>
</protein>
<keyword evidence="1 4" id="KW-0808">Transferase</keyword>
<dbReference type="PANTHER" id="PTHR46401:SF2">
    <property type="entry name" value="GLYCOSYLTRANSFERASE WBBK-RELATED"/>
    <property type="match status" value="1"/>
</dbReference>
<sequence length="329" mass="37142">MIVYDGIINLLQSHGGISVLFHELNKRMAPNTTKYYVYNEDHSVDNNVALLSPRVLERYRKFNVRLSEHDIFHSTYYRLPQSKATIVTTVHDFTYEKYVGGVTAKVHSYQKNNAILNSDKIICVSHNTAEDLLKYCRVPDSKIEVIYNGVSDDYYPLNVEHQDYVVFVGSRVSYKNFDLVVSAVSKFNDLKLVIVGGGRLKEYESGLLEANLKGRFEVKGALSNKELNVVYNQAIALVYPSEYEGFGIPVIEAQKSGCPVIALNASSIPEVAGGAAILLDHSDANIIHDAINMLLSDDISKRFRDLGFENAKRFSWDKCFKETQMIYSK</sequence>